<keyword evidence="1" id="KW-0732">Signal</keyword>
<accession>A0A022KVR5</accession>
<sequence length="196" mass="21516">MNTSSPDQTTPPLRRRSLMKTAAWAAPTAVVFSAAPAFAASPESQKGLQGWVTVGRSGCYSNEQTITIDGRGEYPNRGLWIMETAPGLSLKDAKVERASITFYFPTTLGPLNWTNNSDKGWSNLVRNADGVPQINGYDSYTSTYSGSWTFNGDVLVADRQPRFTVRTSCTRFTSYAYRSVTVDGDFVAFRRGPISL</sequence>
<dbReference type="EMBL" id="AORC01000013">
    <property type="protein sequence ID" value="EYT48767.1"/>
    <property type="molecule type" value="Genomic_DNA"/>
</dbReference>
<dbReference type="AlphaFoldDB" id="A0A022KVR5"/>
<dbReference type="OrthoDB" id="5122585at2"/>
<proteinExistence type="predicted"/>
<dbReference type="InterPro" id="IPR006311">
    <property type="entry name" value="TAT_signal"/>
</dbReference>
<keyword evidence="3" id="KW-1185">Reference proteome</keyword>
<comment type="caution">
    <text evidence="2">The sequence shown here is derived from an EMBL/GenBank/DDBJ whole genome shotgun (WGS) entry which is preliminary data.</text>
</comment>
<organism evidence="2 3">
    <name type="scientific">Brachybacterium muris UCD-AY4</name>
    <dbReference type="NCBI Taxonomy" id="1249481"/>
    <lineage>
        <taxon>Bacteria</taxon>
        <taxon>Bacillati</taxon>
        <taxon>Actinomycetota</taxon>
        <taxon>Actinomycetes</taxon>
        <taxon>Micrococcales</taxon>
        <taxon>Dermabacteraceae</taxon>
        <taxon>Brachybacterium</taxon>
    </lineage>
</organism>
<feature type="chain" id="PRO_5001501346" evidence="1">
    <location>
        <begin position="40"/>
        <end position="196"/>
    </location>
</feature>
<dbReference type="Proteomes" id="UP000019754">
    <property type="component" value="Unassembled WGS sequence"/>
</dbReference>
<evidence type="ECO:0000256" key="1">
    <source>
        <dbReference type="SAM" id="SignalP"/>
    </source>
</evidence>
<reference evidence="2 3" key="1">
    <citation type="journal article" date="2013" name="Genome Announc.">
        <title>Draft genome sequence of an Actinobacterium, Brachybacterium muris strain UCD-AY4.</title>
        <authorList>
            <person name="Lo J.R."/>
            <person name="Lang J.M."/>
            <person name="Darling A.E."/>
            <person name="Eisen J.A."/>
            <person name="Coil D.A."/>
        </authorList>
    </citation>
    <scope>NUCLEOTIDE SEQUENCE [LARGE SCALE GENOMIC DNA]</scope>
    <source>
        <strain evidence="2 3">UCD-AY4</strain>
    </source>
</reference>
<protein>
    <submittedName>
        <fullName evidence="2">Uncharacterized protein</fullName>
    </submittedName>
</protein>
<dbReference type="HOGENOM" id="CLU_1387951_0_0_11"/>
<dbReference type="STRING" id="1249481.D641_0111165"/>
<name>A0A022KVR5_9MICO</name>
<feature type="signal peptide" evidence="1">
    <location>
        <begin position="1"/>
        <end position="39"/>
    </location>
</feature>
<evidence type="ECO:0000313" key="2">
    <source>
        <dbReference type="EMBL" id="EYT48767.1"/>
    </source>
</evidence>
<gene>
    <name evidence="2" type="ORF">D641_0111165</name>
</gene>
<dbReference type="PROSITE" id="PS51318">
    <property type="entry name" value="TAT"/>
    <property type="match status" value="1"/>
</dbReference>
<evidence type="ECO:0000313" key="3">
    <source>
        <dbReference type="Proteomes" id="UP000019754"/>
    </source>
</evidence>
<dbReference type="RefSeq" id="WP_017824866.1">
    <property type="nucleotide sequence ID" value="NZ_KB403092.1"/>
</dbReference>